<protein>
    <submittedName>
        <fullName evidence="1">Uncharacterized protein</fullName>
    </submittedName>
</protein>
<sequence>MECSTFGCFQDKYRCCYIANNCACVLGTCYKVAHDLAQCAVSLDENCISMEEVPPHLGSSCFGWFF</sequence>
<dbReference type="AlphaFoldDB" id="B9SPH0"/>
<name>B9SPH0_RICCO</name>
<evidence type="ECO:0000313" key="2">
    <source>
        <dbReference type="Proteomes" id="UP000008311"/>
    </source>
</evidence>
<gene>
    <name evidence="1" type="ORF">RCOM_0086850</name>
</gene>
<dbReference type="EMBL" id="EQ974066">
    <property type="protein sequence ID" value="EEF34520.1"/>
    <property type="molecule type" value="Genomic_DNA"/>
</dbReference>
<accession>B9SPH0</accession>
<dbReference type="InParanoid" id="B9SPH0"/>
<evidence type="ECO:0000313" key="1">
    <source>
        <dbReference type="EMBL" id="EEF34520.1"/>
    </source>
</evidence>
<organism evidence="1 2">
    <name type="scientific">Ricinus communis</name>
    <name type="common">Castor bean</name>
    <dbReference type="NCBI Taxonomy" id="3988"/>
    <lineage>
        <taxon>Eukaryota</taxon>
        <taxon>Viridiplantae</taxon>
        <taxon>Streptophyta</taxon>
        <taxon>Embryophyta</taxon>
        <taxon>Tracheophyta</taxon>
        <taxon>Spermatophyta</taxon>
        <taxon>Magnoliopsida</taxon>
        <taxon>eudicotyledons</taxon>
        <taxon>Gunneridae</taxon>
        <taxon>Pentapetalae</taxon>
        <taxon>rosids</taxon>
        <taxon>fabids</taxon>
        <taxon>Malpighiales</taxon>
        <taxon>Euphorbiaceae</taxon>
        <taxon>Acalyphoideae</taxon>
        <taxon>Acalypheae</taxon>
        <taxon>Ricinus</taxon>
    </lineage>
</organism>
<dbReference type="Proteomes" id="UP000008311">
    <property type="component" value="Unassembled WGS sequence"/>
</dbReference>
<proteinExistence type="predicted"/>
<keyword evidence="2" id="KW-1185">Reference proteome</keyword>
<reference evidence="2" key="1">
    <citation type="journal article" date="2010" name="Nat. Biotechnol.">
        <title>Draft genome sequence of the oilseed species Ricinus communis.</title>
        <authorList>
            <person name="Chan A.P."/>
            <person name="Crabtree J."/>
            <person name="Zhao Q."/>
            <person name="Lorenzi H."/>
            <person name="Orvis J."/>
            <person name="Puiu D."/>
            <person name="Melake-Berhan A."/>
            <person name="Jones K.M."/>
            <person name="Redman J."/>
            <person name="Chen G."/>
            <person name="Cahoon E.B."/>
            <person name="Gedil M."/>
            <person name="Stanke M."/>
            <person name="Haas B.J."/>
            <person name="Wortman J.R."/>
            <person name="Fraser-Liggett C.M."/>
            <person name="Ravel J."/>
            <person name="Rabinowicz P.D."/>
        </authorList>
    </citation>
    <scope>NUCLEOTIDE SEQUENCE [LARGE SCALE GENOMIC DNA]</scope>
    <source>
        <strain evidence="2">cv. Hale</strain>
    </source>
</reference>